<sequence length="422" mass="46690">MKTLGYLLLVLGTSWIGFVRTADAQSSPISNVAVILNVDLDPLLNLSQLWTWTPETLESRYVGLKETGQTKVPEFQWLSSAKDRARFSRKAFGDVDTRLTMFGKSIKVEEVLLEFVKGRAARVTISFYNRGDSGEVDAAEFDRTFKTVGRNLGQVLKVAPSNQSAVASSVVKTVSWQWKSPLGLALLEHNDFNSGGVQGRPEFLRLKLAAPDQADWSMGKLAVGVQRMALSKNITKTNTGDVYIAGVPMVDQGAKGYCVAASCQRLLEYMQIPCDQHQIAELVSADAQSGADIFVMQKSLGKIDGSFKVSFKPFINPELYYMSNGKRRVSQRQFHLAVKEHVDKGVPLLWALELGRFPEKPELPNEGQVSGGHMRLVIGYNERTNEVLFTDSWGAGHELKRMAEDGAYEVTLGLYSMSPRGL</sequence>
<dbReference type="Proteomes" id="UP000190774">
    <property type="component" value="Unassembled WGS sequence"/>
</dbReference>
<organism evidence="2 3">
    <name type="scientific">Prosthecobacter debontii</name>
    <dbReference type="NCBI Taxonomy" id="48467"/>
    <lineage>
        <taxon>Bacteria</taxon>
        <taxon>Pseudomonadati</taxon>
        <taxon>Verrucomicrobiota</taxon>
        <taxon>Verrucomicrobiia</taxon>
        <taxon>Verrucomicrobiales</taxon>
        <taxon>Verrucomicrobiaceae</taxon>
        <taxon>Prosthecobacter</taxon>
    </lineage>
</organism>
<dbReference type="AlphaFoldDB" id="A0A1T4XQA8"/>
<keyword evidence="3" id="KW-1185">Reference proteome</keyword>
<dbReference type="Gene3D" id="3.90.70.10">
    <property type="entry name" value="Cysteine proteinases"/>
    <property type="match status" value="1"/>
</dbReference>
<dbReference type="RefSeq" id="WP_176159315.1">
    <property type="nucleotide sequence ID" value="NZ_FUYE01000005.1"/>
</dbReference>
<name>A0A1T4XQA8_9BACT</name>
<accession>A0A1T4XQA8</accession>
<feature type="domain" description="Peptidase C39-like" evidence="1">
    <location>
        <begin position="246"/>
        <end position="393"/>
    </location>
</feature>
<evidence type="ECO:0000313" key="3">
    <source>
        <dbReference type="Proteomes" id="UP000190774"/>
    </source>
</evidence>
<reference evidence="3" key="1">
    <citation type="submission" date="2017-02" db="EMBL/GenBank/DDBJ databases">
        <authorList>
            <person name="Varghese N."/>
            <person name="Submissions S."/>
        </authorList>
    </citation>
    <scope>NUCLEOTIDE SEQUENCE [LARGE SCALE GENOMIC DNA]</scope>
    <source>
        <strain evidence="3">ATCC 700200</strain>
    </source>
</reference>
<dbReference type="STRING" id="48467.SAMN02745166_01780"/>
<dbReference type="InterPro" id="IPR039564">
    <property type="entry name" value="Peptidase_C39-like"/>
</dbReference>
<dbReference type="Pfam" id="PF13529">
    <property type="entry name" value="Peptidase_C39_2"/>
    <property type="match status" value="1"/>
</dbReference>
<evidence type="ECO:0000313" key="2">
    <source>
        <dbReference type="EMBL" id="SKA91732.1"/>
    </source>
</evidence>
<protein>
    <submittedName>
        <fullName evidence="2">Peptidase_C39 like family protein</fullName>
    </submittedName>
</protein>
<dbReference type="EMBL" id="FUYE01000005">
    <property type="protein sequence ID" value="SKA91732.1"/>
    <property type="molecule type" value="Genomic_DNA"/>
</dbReference>
<evidence type="ECO:0000259" key="1">
    <source>
        <dbReference type="Pfam" id="PF13529"/>
    </source>
</evidence>
<proteinExistence type="predicted"/>
<gene>
    <name evidence="2" type="ORF">SAMN02745166_01780</name>
</gene>